<dbReference type="EMBL" id="JASBWU010000010">
    <property type="protein sequence ID" value="KAJ9118561.1"/>
    <property type="molecule type" value="Genomic_DNA"/>
</dbReference>
<protein>
    <submittedName>
        <fullName evidence="1">Uncharacterized protein</fullName>
    </submittedName>
</protein>
<proteinExistence type="predicted"/>
<gene>
    <name evidence="1" type="ORF">QFC22_003781</name>
</gene>
<evidence type="ECO:0000313" key="2">
    <source>
        <dbReference type="Proteomes" id="UP001243375"/>
    </source>
</evidence>
<evidence type="ECO:0000313" key="1">
    <source>
        <dbReference type="EMBL" id="KAJ9118561.1"/>
    </source>
</evidence>
<accession>A0ACC2X567</accession>
<name>A0ACC2X567_9TREE</name>
<sequence>MAVARVLPKVKRDNTTCCGYWLANRAARFRYQHIIDFSTLTSLDQVTTAGWGISHGWQIAGANPSTGQVAMANENNVKLVRGVGLTLTVPGRGYFEVEAKVTSVPGTIFEIMTLHGDPWDAPLGWQDTGAMKIGSSTLMKGNSYGLSPGTQMANVHPE</sequence>
<organism evidence="1 2">
    <name type="scientific">Naganishia vaughanmartiniae</name>
    <dbReference type="NCBI Taxonomy" id="1424756"/>
    <lineage>
        <taxon>Eukaryota</taxon>
        <taxon>Fungi</taxon>
        <taxon>Dikarya</taxon>
        <taxon>Basidiomycota</taxon>
        <taxon>Agaricomycotina</taxon>
        <taxon>Tremellomycetes</taxon>
        <taxon>Filobasidiales</taxon>
        <taxon>Filobasidiaceae</taxon>
        <taxon>Naganishia</taxon>
    </lineage>
</organism>
<dbReference type="Proteomes" id="UP001243375">
    <property type="component" value="Unassembled WGS sequence"/>
</dbReference>
<keyword evidence="2" id="KW-1185">Reference proteome</keyword>
<comment type="caution">
    <text evidence="1">The sequence shown here is derived from an EMBL/GenBank/DDBJ whole genome shotgun (WGS) entry which is preliminary data.</text>
</comment>
<reference evidence="1" key="1">
    <citation type="submission" date="2023-04" db="EMBL/GenBank/DDBJ databases">
        <title>Draft Genome sequencing of Naganishia species isolated from polar environments using Oxford Nanopore Technology.</title>
        <authorList>
            <person name="Leo P."/>
            <person name="Venkateswaran K."/>
        </authorList>
    </citation>
    <scope>NUCLEOTIDE SEQUENCE</scope>
    <source>
        <strain evidence="1">MNA-CCFEE 5425</strain>
    </source>
</reference>